<comment type="caution">
    <text evidence="1">The sequence shown here is derived from an EMBL/GenBank/DDBJ whole genome shotgun (WGS) entry which is preliminary data.</text>
</comment>
<dbReference type="GO" id="GO:0016747">
    <property type="term" value="F:acyltransferase activity, transferring groups other than amino-acyl groups"/>
    <property type="evidence" value="ECO:0007669"/>
    <property type="project" value="InterPro"/>
</dbReference>
<dbReference type="RefSeq" id="WP_011248664.1">
    <property type="nucleotide sequence ID" value="NZ_BOQQ01000004.1"/>
</dbReference>
<dbReference type="PANTHER" id="PTHR43415:SF3">
    <property type="entry name" value="GNAT-FAMILY ACETYLTRANSFERASE"/>
    <property type="match status" value="1"/>
</dbReference>
<name>A0A268NZI6_SHOCL</name>
<protein>
    <submittedName>
        <fullName evidence="1">GNAT family N-acetyltransferase</fullName>
    </submittedName>
</protein>
<keyword evidence="1" id="KW-0808">Transferase</keyword>
<dbReference type="PROSITE" id="PS51186">
    <property type="entry name" value="GNAT"/>
    <property type="match status" value="1"/>
</dbReference>
<dbReference type="EMBL" id="NPCC01000012">
    <property type="protein sequence ID" value="PAE88912.1"/>
    <property type="molecule type" value="Genomic_DNA"/>
</dbReference>
<dbReference type="Pfam" id="PF13302">
    <property type="entry name" value="Acetyltransf_3"/>
    <property type="match status" value="1"/>
</dbReference>
<reference evidence="1 2" key="1">
    <citation type="submission" date="2017-07" db="EMBL/GenBank/DDBJ databases">
        <title>Isolation and whole genome analysis of endospore-forming bacteria from heroin.</title>
        <authorList>
            <person name="Kalinowski J."/>
            <person name="Ahrens B."/>
            <person name="Al-Dilaimi A."/>
            <person name="Winkler A."/>
            <person name="Wibberg D."/>
            <person name="Schleenbecker U."/>
            <person name="Ruckert C."/>
            <person name="Wolfel R."/>
            <person name="Grass G."/>
        </authorList>
    </citation>
    <scope>NUCLEOTIDE SEQUENCE [LARGE SCALE GENOMIC DNA]</scope>
    <source>
        <strain evidence="1 2">7539</strain>
    </source>
</reference>
<dbReference type="InterPro" id="IPR000182">
    <property type="entry name" value="GNAT_dom"/>
</dbReference>
<gene>
    <name evidence="1" type="ORF">CHH72_11095</name>
</gene>
<accession>A0A268NZI6</accession>
<organism evidence="1 2">
    <name type="scientific">Shouchella clausii</name>
    <name type="common">Alkalihalobacillus clausii</name>
    <dbReference type="NCBI Taxonomy" id="79880"/>
    <lineage>
        <taxon>Bacteria</taxon>
        <taxon>Bacillati</taxon>
        <taxon>Bacillota</taxon>
        <taxon>Bacilli</taxon>
        <taxon>Bacillales</taxon>
        <taxon>Bacillaceae</taxon>
        <taxon>Shouchella</taxon>
    </lineage>
</organism>
<dbReference type="SUPFAM" id="SSF55729">
    <property type="entry name" value="Acyl-CoA N-acyltransferases (Nat)"/>
    <property type="match status" value="1"/>
</dbReference>
<dbReference type="InterPro" id="IPR016181">
    <property type="entry name" value="Acyl_CoA_acyltransferase"/>
</dbReference>
<dbReference type="PANTHER" id="PTHR43415">
    <property type="entry name" value="SPERMIDINE N(1)-ACETYLTRANSFERASE"/>
    <property type="match status" value="1"/>
</dbReference>
<evidence type="ECO:0000313" key="1">
    <source>
        <dbReference type="EMBL" id="PAE88912.1"/>
    </source>
</evidence>
<dbReference type="Proteomes" id="UP000216207">
    <property type="component" value="Unassembled WGS sequence"/>
</dbReference>
<proteinExistence type="predicted"/>
<dbReference type="AlphaFoldDB" id="A0A268NZI6"/>
<sequence length="179" mass="21017">MRITGTTVYLRPVQKNDMSSFFNAVQDEEIRYMTGTTKTFTMEQLYEHYERMTNDEHRFDFAICLLNSDEVLGDLSILEIDETNQKAGFRIALHHQHVLNKGYGTEAIQLALRFAFEQLKLNRLQLEVFSHNKRGIKAYEKAGFKIEGVLRQSLYLNNQYSDEIIMAMIQTDYKELRDT</sequence>
<dbReference type="OMA" id="EVVLNEW"/>
<evidence type="ECO:0000313" key="2">
    <source>
        <dbReference type="Proteomes" id="UP000216207"/>
    </source>
</evidence>
<dbReference type="Gene3D" id="3.40.630.30">
    <property type="match status" value="1"/>
</dbReference>